<evidence type="ECO:0000256" key="7">
    <source>
        <dbReference type="ARBA" id="ARBA00022837"/>
    </source>
</evidence>
<name>A0A3B5KUL0_9TELE</name>
<keyword evidence="4 13" id="KW-0812">Transmembrane</keyword>
<dbReference type="PRINTS" id="PR00205">
    <property type="entry name" value="CADHERIN"/>
</dbReference>
<feature type="transmembrane region" description="Helical" evidence="13">
    <location>
        <begin position="12"/>
        <end position="33"/>
    </location>
</feature>
<dbReference type="PROSITE" id="PS50268">
    <property type="entry name" value="CADHERIN_2"/>
    <property type="match status" value="8"/>
</dbReference>
<evidence type="ECO:0000256" key="12">
    <source>
        <dbReference type="PROSITE-ProRule" id="PRU00043"/>
    </source>
</evidence>
<dbReference type="InterPro" id="IPR015919">
    <property type="entry name" value="Cadherin-like_sf"/>
</dbReference>
<dbReference type="InterPro" id="IPR050174">
    <property type="entry name" value="Protocadherin/Cadherin-CA"/>
</dbReference>
<dbReference type="GO" id="GO:0009653">
    <property type="term" value="P:anatomical structure morphogenesis"/>
    <property type="evidence" value="ECO:0007669"/>
    <property type="project" value="UniProtKB-ARBA"/>
</dbReference>
<evidence type="ECO:0000313" key="15">
    <source>
        <dbReference type="Ensembl" id="ENSXCOP00000003808.1"/>
    </source>
</evidence>
<accession>A0A3B5KUL0</accession>
<keyword evidence="8" id="KW-0130">Cell adhesion</keyword>
<reference evidence="15" key="2">
    <citation type="submission" date="2025-09" db="UniProtKB">
        <authorList>
            <consortium name="Ensembl"/>
        </authorList>
    </citation>
    <scope>IDENTIFICATION</scope>
</reference>
<dbReference type="SMART" id="SM00112">
    <property type="entry name" value="CA"/>
    <property type="match status" value="8"/>
</dbReference>
<evidence type="ECO:0000259" key="14">
    <source>
        <dbReference type="PROSITE" id="PS50268"/>
    </source>
</evidence>
<feature type="domain" description="Cadherin" evidence="14">
    <location>
        <begin position="707"/>
        <end position="816"/>
    </location>
</feature>
<evidence type="ECO:0000256" key="11">
    <source>
        <dbReference type="ARBA" id="ARBA00023180"/>
    </source>
</evidence>
<dbReference type="Pfam" id="PF08266">
    <property type="entry name" value="Cadherin_2"/>
    <property type="match status" value="1"/>
</dbReference>
<feature type="domain" description="Cadherin" evidence="14">
    <location>
        <begin position="244"/>
        <end position="351"/>
    </location>
</feature>
<comment type="subcellular location">
    <subcellularLocation>
        <location evidence="2">Cell membrane</location>
        <topology evidence="2">Single-pass type I membrane protein</topology>
    </subcellularLocation>
</comment>
<dbReference type="PANTHER" id="PTHR24028:SF337">
    <property type="entry name" value="PROTOCADHERIN 2 ALPHA A 3 PRECURSOR-RELATED"/>
    <property type="match status" value="1"/>
</dbReference>
<dbReference type="FunFam" id="2.60.40.60:FF:000002">
    <property type="entry name" value="Protocadherin alpha 2"/>
    <property type="match status" value="2"/>
</dbReference>
<dbReference type="InterPro" id="IPR002126">
    <property type="entry name" value="Cadherin-like_dom"/>
</dbReference>
<dbReference type="GO" id="GO:0005886">
    <property type="term" value="C:plasma membrane"/>
    <property type="evidence" value="ECO:0007669"/>
    <property type="project" value="UniProtKB-SubCell"/>
</dbReference>
<feature type="domain" description="Cadherin" evidence="14">
    <location>
        <begin position="136"/>
        <end position="243"/>
    </location>
</feature>
<dbReference type="FunFam" id="2.60.40.60:FF:000006">
    <property type="entry name" value="Protocadherin alpha 2"/>
    <property type="match status" value="1"/>
</dbReference>
<feature type="transmembrane region" description="Helical" evidence="13">
    <location>
        <begin position="935"/>
        <end position="958"/>
    </location>
</feature>
<evidence type="ECO:0000256" key="10">
    <source>
        <dbReference type="ARBA" id="ARBA00023136"/>
    </source>
</evidence>
<keyword evidence="11" id="KW-0325">Glycoprotein</keyword>
<keyword evidence="5" id="KW-0732">Signal</keyword>
<evidence type="ECO:0000256" key="5">
    <source>
        <dbReference type="ARBA" id="ARBA00022729"/>
    </source>
</evidence>
<dbReference type="CDD" id="cd11304">
    <property type="entry name" value="Cadherin_repeat"/>
    <property type="match status" value="8"/>
</dbReference>
<feature type="domain" description="Cadherin" evidence="14">
    <location>
        <begin position="352"/>
        <end position="492"/>
    </location>
</feature>
<feature type="domain" description="Cadherin" evidence="14">
    <location>
        <begin position="493"/>
        <end position="600"/>
    </location>
</feature>
<evidence type="ECO:0000256" key="6">
    <source>
        <dbReference type="ARBA" id="ARBA00022737"/>
    </source>
</evidence>
<dbReference type="FunFam" id="2.60.40.60:FF:000007">
    <property type="entry name" value="Protocadherin alpha 2"/>
    <property type="match status" value="1"/>
</dbReference>
<evidence type="ECO:0000256" key="4">
    <source>
        <dbReference type="ARBA" id="ARBA00022692"/>
    </source>
</evidence>
<evidence type="ECO:0000313" key="16">
    <source>
        <dbReference type="Proteomes" id="UP000261380"/>
    </source>
</evidence>
<feature type="domain" description="Cadherin" evidence="14">
    <location>
        <begin position="601"/>
        <end position="706"/>
    </location>
</feature>
<evidence type="ECO:0000256" key="1">
    <source>
        <dbReference type="ARBA" id="ARBA00003436"/>
    </source>
</evidence>
<dbReference type="Proteomes" id="UP000261380">
    <property type="component" value="Unplaced"/>
</dbReference>
<dbReference type="FunFam" id="2.60.40.60:FF:000396">
    <property type="entry name" value="Protocadherin gamma subfamily C, 4"/>
    <property type="match status" value="1"/>
</dbReference>
<feature type="domain" description="Cadherin" evidence="14">
    <location>
        <begin position="36"/>
        <end position="135"/>
    </location>
</feature>
<protein>
    <submittedName>
        <fullName evidence="15">Si:ch73-379j16.2</fullName>
    </submittedName>
</protein>
<dbReference type="PANTHER" id="PTHR24028">
    <property type="entry name" value="CADHERIN-87A"/>
    <property type="match status" value="1"/>
</dbReference>
<dbReference type="PROSITE" id="PS00232">
    <property type="entry name" value="CADHERIN_1"/>
    <property type="match status" value="4"/>
</dbReference>
<evidence type="ECO:0000256" key="3">
    <source>
        <dbReference type="ARBA" id="ARBA00022475"/>
    </source>
</evidence>
<evidence type="ECO:0000256" key="13">
    <source>
        <dbReference type="SAM" id="Phobius"/>
    </source>
</evidence>
<proteinExistence type="predicted"/>
<feature type="domain" description="Cadherin" evidence="14">
    <location>
        <begin position="831"/>
        <end position="935"/>
    </location>
</feature>
<reference evidence="15" key="1">
    <citation type="submission" date="2025-08" db="UniProtKB">
        <authorList>
            <consortium name="Ensembl"/>
        </authorList>
    </citation>
    <scope>IDENTIFICATION</scope>
</reference>
<dbReference type="InterPro" id="IPR013164">
    <property type="entry name" value="Cadherin_N"/>
</dbReference>
<dbReference type="FunFam" id="2.60.40.60:FF:000004">
    <property type="entry name" value="Protocadherin 1 gamma 2"/>
    <property type="match status" value="1"/>
</dbReference>
<dbReference type="GeneTree" id="ENSGT00940000165118"/>
<sequence>LLGRKERQRRRLSCWWCAGIFLLCSVDMILGQLKYSVSEHVSVGSTVGNVGKDLGLDLNTLTSRRFRIVSNSNRSLFELNQNNGVLHVAQNMDREELCDGTKVCLINLKIVVESPLEIHYVSVEIIDINDHSPSFPETEQRLEIAENTPPGTHFQIHAARDPDFGIQSVRLYRLGQNDYFDIQVKESEEDKIPFLVLKKPLDREGKSEHNLVLTALDGGTPSRSGKLNLTINVLDANDNRPVFSKDIYTVSLNENAPIGTIVIKVNATDSDEGLNGEIEYTFGKTQKKQVYDIFELDSITGEIRLKGKVDFEETEIYRLDLQASDKGQPPWTGESRVVIKLKDLNDNKPEIEITSLSSQIPEDSKPGTVVALISVRDRDSGMNGKVICKISDNVPFDLTPSIEENMFSLVTKGRLDREAESHYDITITATDSGEPRLSDKIPFLVLQKSLDREKNNEHKLILTALDGGNPPKTGTVNVTVVVLDSNDNHPTFSQEVYTVTIPENTKVDMSVITVNAADLDEGANGEIEYVFGGELDPKIYETFSLDKVTGEIRVKGGIDFEEVDVFKLDVQASDRGYPPMSSDCRVIIKILDENDNKPEIEVTSLSKQVSENSKPGTVVSLISVTDKDSGLNGKVICSLSGDIPFDLKPSFQDNMYSLILKQHLDRESVSHYDIIIKATDCGHPPLSTFKTLSIYVSDINDNAPEFGNNPIELYLTENNVPGNSLISVSASDKDLDENGAISYHLVRQEGSKSTITAFLNVNSENGEISALKSFDFETLKTFQFQVVATDSGTPSLSSNVTVNVFILDQNDNAPVILYPLSSNGSAEGVEEIPRNVNAGHLVTKVRAYDADIGYNGWLLFSLQEVTDHSLFGLDRYTGQIRTLRSFTETDEAEHKLVILVKDNGNVSLSATATVIVKLVEPKEAFADDDDDDVTFYLMITLGAVSVLFIISIIVLIAMQCSKSTDYTSKYLQETNYDGTLCHSIQYRSGDKRYIERVHSGSERQRSSHPVSTQLQWFC</sequence>
<keyword evidence="10 13" id="KW-0472">Membrane</keyword>
<dbReference type="Ensembl" id="ENSXCOT00000003851.1">
    <property type="protein sequence ID" value="ENSXCOP00000003808.1"/>
    <property type="gene ID" value="ENSXCOG00000002984.1"/>
</dbReference>
<keyword evidence="9 13" id="KW-1133">Transmembrane helix</keyword>
<dbReference type="InterPro" id="IPR020894">
    <property type="entry name" value="Cadherin_CS"/>
</dbReference>
<dbReference type="FunFam" id="2.60.40.60:FF:000129">
    <property type="entry name" value="protocadherin alpha-C2 isoform X1"/>
    <property type="match status" value="2"/>
</dbReference>
<comment type="function">
    <text evidence="1">Potential calcium-dependent cell-adhesion protein. May be involved in the establishment and maintenance of specific neuronal connections in the brain.</text>
</comment>
<keyword evidence="7 12" id="KW-0106">Calcium</keyword>
<dbReference type="AlphaFoldDB" id="A0A3B5KUL0"/>
<evidence type="ECO:0000256" key="9">
    <source>
        <dbReference type="ARBA" id="ARBA00022989"/>
    </source>
</evidence>
<evidence type="ECO:0000256" key="8">
    <source>
        <dbReference type="ARBA" id="ARBA00022889"/>
    </source>
</evidence>
<dbReference type="GO" id="GO:0005509">
    <property type="term" value="F:calcium ion binding"/>
    <property type="evidence" value="ECO:0007669"/>
    <property type="project" value="UniProtKB-UniRule"/>
</dbReference>
<dbReference type="SUPFAM" id="SSF49313">
    <property type="entry name" value="Cadherin-like"/>
    <property type="match status" value="9"/>
</dbReference>
<dbReference type="GO" id="GO:0007156">
    <property type="term" value="P:homophilic cell adhesion via plasma membrane adhesion molecules"/>
    <property type="evidence" value="ECO:0007669"/>
    <property type="project" value="InterPro"/>
</dbReference>
<dbReference type="InterPro" id="IPR032455">
    <property type="entry name" value="Cadherin_C"/>
</dbReference>
<keyword evidence="6" id="KW-0677">Repeat</keyword>
<organism evidence="15 16">
    <name type="scientific">Xiphophorus couchianus</name>
    <name type="common">Monterrey platyfish</name>
    <dbReference type="NCBI Taxonomy" id="32473"/>
    <lineage>
        <taxon>Eukaryota</taxon>
        <taxon>Metazoa</taxon>
        <taxon>Chordata</taxon>
        <taxon>Craniata</taxon>
        <taxon>Vertebrata</taxon>
        <taxon>Euteleostomi</taxon>
        <taxon>Actinopterygii</taxon>
        <taxon>Neopterygii</taxon>
        <taxon>Teleostei</taxon>
        <taxon>Neoteleostei</taxon>
        <taxon>Acanthomorphata</taxon>
        <taxon>Ovalentaria</taxon>
        <taxon>Atherinomorphae</taxon>
        <taxon>Cyprinodontiformes</taxon>
        <taxon>Poeciliidae</taxon>
        <taxon>Poeciliinae</taxon>
        <taxon>Xiphophorus</taxon>
    </lineage>
</organism>
<dbReference type="Gene3D" id="2.60.40.60">
    <property type="entry name" value="Cadherins"/>
    <property type="match status" value="9"/>
</dbReference>
<keyword evidence="16" id="KW-1185">Reference proteome</keyword>
<keyword evidence="3" id="KW-1003">Cell membrane</keyword>
<dbReference type="Pfam" id="PF16492">
    <property type="entry name" value="Cadherin_C_2"/>
    <property type="match status" value="1"/>
</dbReference>
<dbReference type="Pfam" id="PF00028">
    <property type="entry name" value="Cadherin"/>
    <property type="match status" value="7"/>
</dbReference>
<evidence type="ECO:0000256" key="2">
    <source>
        <dbReference type="ARBA" id="ARBA00004251"/>
    </source>
</evidence>